<dbReference type="EMBL" id="VGLS01000330">
    <property type="protein sequence ID" value="MBM3224449.1"/>
    <property type="molecule type" value="Genomic_DNA"/>
</dbReference>
<keyword evidence="1" id="KW-1133">Transmembrane helix</keyword>
<dbReference type="Proteomes" id="UP000712673">
    <property type="component" value="Unassembled WGS sequence"/>
</dbReference>
<proteinExistence type="predicted"/>
<sequence>MAKKSRARARASRSQYAPSRAVVVQRRWRLKLIVGGAILVLALGVGLLARYLQARSLQERDVAPRLQEKARETRYTRGPAGAPVVIKEFSDYT</sequence>
<name>A0A937W087_UNCTE</name>
<organism evidence="2 3">
    <name type="scientific">Tectimicrobiota bacterium</name>
    <dbReference type="NCBI Taxonomy" id="2528274"/>
    <lineage>
        <taxon>Bacteria</taxon>
        <taxon>Pseudomonadati</taxon>
        <taxon>Nitrospinota/Tectimicrobiota group</taxon>
        <taxon>Candidatus Tectimicrobiota</taxon>
    </lineage>
</organism>
<keyword evidence="1" id="KW-0472">Membrane</keyword>
<evidence type="ECO:0000313" key="2">
    <source>
        <dbReference type="EMBL" id="MBM3224449.1"/>
    </source>
</evidence>
<dbReference type="AlphaFoldDB" id="A0A937W087"/>
<evidence type="ECO:0000256" key="1">
    <source>
        <dbReference type="SAM" id="Phobius"/>
    </source>
</evidence>
<feature type="transmembrane region" description="Helical" evidence="1">
    <location>
        <begin position="32"/>
        <end position="52"/>
    </location>
</feature>
<comment type="caution">
    <text evidence="2">The sequence shown here is derived from an EMBL/GenBank/DDBJ whole genome shotgun (WGS) entry which is preliminary data.</text>
</comment>
<accession>A0A937W087</accession>
<keyword evidence="1" id="KW-0812">Transmembrane</keyword>
<protein>
    <submittedName>
        <fullName evidence="2">Uncharacterized protein</fullName>
    </submittedName>
</protein>
<gene>
    <name evidence="2" type="ORF">FJZ47_11690</name>
</gene>
<evidence type="ECO:0000313" key="3">
    <source>
        <dbReference type="Proteomes" id="UP000712673"/>
    </source>
</evidence>
<reference evidence="2" key="1">
    <citation type="submission" date="2019-03" db="EMBL/GenBank/DDBJ databases">
        <title>Lake Tanganyika Metagenome-Assembled Genomes (MAGs).</title>
        <authorList>
            <person name="Tran P."/>
        </authorList>
    </citation>
    <scope>NUCLEOTIDE SEQUENCE</scope>
    <source>
        <strain evidence="2">K_DeepCast_65m_m2_066</strain>
    </source>
</reference>